<dbReference type="EMBL" id="CM000782">
    <property type="protein sequence ID" value="AQK87206.1"/>
    <property type="molecule type" value="Genomic_DNA"/>
</dbReference>
<dbReference type="EMBL" id="CM000782">
    <property type="protein sequence ID" value="AQK87394.1"/>
    <property type="molecule type" value="Genomic_DNA"/>
</dbReference>
<dbReference type="EMBL" id="CM000782">
    <property type="protein sequence ID" value="AQK87307.1"/>
    <property type="molecule type" value="Genomic_DNA"/>
</dbReference>
<dbReference type="EMBL" id="CM000782">
    <property type="protein sequence ID" value="AQK87349.1"/>
    <property type="molecule type" value="Genomic_DNA"/>
</dbReference>
<dbReference type="EMBL" id="CM000782">
    <property type="protein sequence ID" value="AQK87253.1"/>
    <property type="molecule type" value="Genomic_DNA"/>
</dbReference>
<dbReference type="EMBL" id="CM000782">
    <property type="protein sequence ID" value="AQK87313.1"/>
    <property type="molecule type" value="Genomic_DNA"/>
</dbReference>
<proteinExistence type="predicted"/>
<dbReference type="EMBL" id="CM000782">
    <property type="protein sequence ID" value="AQK87430.1"/>
    <property type="molecule type" value="Genomic_DNA"/>
</dbReference>
<dbReference type="ExpressionAtlas" id="A0A1D6M8R1">
    <property type="expression patterns" value="baseline and differential"/>
</dbReference>
<dbReference type="EMBL" id="CM000782">
    <property type="protein sequence ID" value="AQK87249.1"/>
    <property type="molecule type" value="Genomic_DNA"/>
</dbReference>
<dbReference type="EMBL" id="CM000782">
    <property type="protein sequence ID" value="AQK87464.1"/>
    <property type="molecule type" value="Genomic_DNA"/>
</dbReference>
<dbReference type="EMBL" id="CM000782">
    <property type="protein sequence ID" value="AQK87521.1"/>
    <property type="molecule type" value="Genomic_DNA"/>
</dbReference>
<dbReference type="EMBL" id="CM000782">
    <property type="protein sequence ID" value="AQK87195.1"/>
    <property type="molecule type" value="Genomic_DNA"/>
</dbReference>
<dbReference type="EMBL" id="CM000782">
    <property type="protein sequence ID" value="AQK87317.1"/>
    <property type="molecule type" value="Genomic_DNA"/>
</dbReference>
<dbReference type="EMBL" id="CM000782">
    <property type="protein sequence ID" value="AQK87500.1"/>
    <property type="molecule type" value="Genomic_DNA"/>
</dbReference>
<keyword evidence="1" id="KW-0472">Membrane</keyword>
<dbReference type="EMBL" id="CM000782">
    <property type="protein sequence ID" value="AQK87188.1"/>
    <property type="molecule type" value="Genomic_DNA"/>
</dbReference>
<dbReference type="EMBL" id="CM000782">
    <property type="protein sequence ID" value="AQK87286.1"/>
    <property type="molecule type" value="Genomic_DNA"/>
</dbReference>
<evidence type="ECO:0000256" key="1">
    <source>
        <dbReference type="SAM" id="Phobius"/>
    </source>
</evidence>
<dbReference type="EMBL" id="CM000782">
    <property type="protein sequence ID" value="AQK87393.1"/>
    <property type="molecule type" value="Genomic_DNA"/>
</dbReference>
<dbReference type="EMBL" id="CM000782">
    <property type="protein sequence ID" value="AQK87261.1"/>
    <property type="molecule type" value="Genomic_DNA"/>
</dbReference>
<dbReference type="EMBL" id="CM000782">
    <property type="protein sequence ID" value="AQK87502.1"/>
    <property type="molecule type" value="Genomic_DNA"/>
</dbReference>
<dbReference type="EMBL" id="CM000782">
    <property type="protein sequence ID" value="AQK87292.1"/>
    <property type="molecule type" value="Genomic_DNA"/>
</dbReference>
<dbReference type="EMBL" id="CM000782">
    <property type="protein sequence ID" value="AQK87509.1"/>
    <property type="molecule type" value="Genomic_DNA"/>
</dbReference>
<protein>
    <submittedName>
        <fullName evidence="2">SEC14 cytosolic factor family protein / phosphoglyceride transfer family protein</fullName>
    </submittedName>
</protein>
<name>A0A1D6M8R1_MAIZE</name>
<dbReference type="EMBL" id="CM000782">
    <property type="protein sequence ID" value="AQK87384.1"/>
    <property type="molecule type" value="Genomic_DNA"/>
</dbReference>
<feature type="transmembrane region" description="Helical" evidence="1">
    <location>
        <begin position="46"/>
        <end position="69"/>
    </location>
</feature>
<dbReference type="EMBL" id="CM000782">
    <property type="protein sequence ID" value="AQK87481.1"/>
    <property type="molecule type" value="Genomic_DNA"/>
</dbReference>
<dbReference type="EMBL" id="CM000782">
    <property type="protein sequence ID" value="AQK87275.1"/>
    <property type="molecule type" value="Genomic_DNA"/>
</dbReference>
<gene>
    <name evidence="2" type="ORF">ZEAMMB73_Zm00001d038675</name>
</gene>
<dbReference type="EMBL" id="CM000782">
    <property type="protein sequence ID" value="AQK87496.1"/>
    <property type="molecule type" value="Genomic_DNA"/>
</dbReference>
<dbReference type="EMBL" id="CM000782">
    <property type="protein sequence ID" value="AQK87311.1"/>
    <property type="molecule type" value="Genomic_DNA"/>
</dbReference>
<dbReference type="AlphaFoldDB" id="A0A1D6M8R1"/>
<feature type="transmembrane region" description="Helical" evidence="1">
    <location>
        <begin position="6"/>
        <end position="25"/>
    </location>
</feature>
<dbReference type="EMBL" id="CM000782">
    <property type="protein sequence ID" value="AQK87415.1"/>
    <property type="molecule type" value="Genomic_DNA"/>
</dbReference>
<dbReference type="EMBL" id="CM000782">
    <property type="protein sequence ID" value="AQK87173.1"/>
    <property type="molecule type" value="Genomic_DNA"/>
</dbReference>
<dbReference type="EMBL" id="CM000782">
    <property type="protein sequence ID" value="AQK87322.1"/>
    <property type="molecule type" value="Genomic_DNA"/>
</dbReference>
<dbReference type="EMBL" id="CM000782">
    <property type="protein sequence ID" value="AQK87459.1"/>
    <property type="molecule type" value="Genomic_DNA"/>
</dbReference>
<dbReference type="EMBL" id="CM000782">
    <property type="protein sequence ID" value="AQK87346.1"/>
    <property type="molecule type" value="Genomic_DNA"/>
</dbReference>
<dbReference type="EMBL" id="CM000782">
    <property type="protein sequence ID" value="AQK87168.1"/>
    <property type="molecule type" value="Genomic_DNA"/>
</dbReference>
<dbReference type="EMBL" id="CM000782">
    <property type="protein sequence ID" value="AQK87218.1"/>
    <property type="molecule type" value="Genomic_DNA"/>
</dbReference>
<dbReference type="EMBL" id="CM000782">
    <property type="protein sequence ID" value="AQK87186.1"/>
    <property type="molecule type" value="Genomic_DNA"/>
</dbReference>
<keyword evidence="1" id="KW-0812">Transmembrane</keyword>
<accession>A0A1D6M8R1</accession>
<reference evidence="2" key="1">
    <citation type="submission" date="2015-12" db="EMBL/GenBank/DDBJ databases">
        <title>Update maize B73 reference genome by single molecule sequencing technologies.</title>
        <authorList>
            <consortium name="Maize Genome Sequencing Project"/>
            <person name="Ware D."/>
        </authorList>
    </citation>
    <scope>NUCLEOTIDE SEQUENCE</scope>
    <source>
        <tissue evidence="2">Seedling</tissue>
    </source>
</reference>
<evidence type="ECO:0000313" key="2">
    <source>
        <dbReference type="EMBL" id="AQK87206.1"/>
    </source>
</evidence>
<sequence length="110" mass="13239">MNKVMWSLLVGQGEVLLFMYLYQLSCDMRVSRKFRYMKVCSCIRSGIVNISFFICLSFVKLGICLSSRFTSVRLLRWRLLLFMLMHLDVMNYKPKIWELFNYGSHEFYPH</sequence>
<dbReference type="EMBL" id="CM000782">
    <property type="protein sequence ID" value="AQK87259.1"/>
    <property type="molecule type" value="Genomic_DNA"/>
</dbReference>
<dbReference type="EMBL" id="CM000782">
    <property type="protein sequence ID" value="AQK87211.1"/>
    <property type="molecule type" value="Genomic_DNA"/>
</dbReference>
<organism evidence="2">
    <name type="scientific">Zea mays</name>
    <name type="common">Maize</name>
    <dbReference type="NCBI Taxonomy" id="4577"/>
    <lineage>
        <taxon>Eukaryota</taxon>
        <taxon>Viridiplantae</taxon>
        <taxon>Streptophyta</taxon>
        <taxon>Embryophyta</taxon>
        <taxon>Tracheophyta</taxon>
        <taxon>Spermatophyta</taxon>
        <taxon>Magnoliopsida</taxon>
        <taxon>Liliopsida</taxon>
        <taxon>Poales</taxon>
        <taxon>Poaceae</taxon>
        <taxon>PACMAD clade</taxon>
        <taxon>Panicoideae</taxon>
        <taxon>Andropogonodae</taxon>
        <taxon>Andropogoneae</taxon>
        <taxon>Tripsacinae</taxon>
        <taxon>Zea</taxon>
    </lineage>
</organism>
<keyword evidence="1" id="KW-1133">Transmembrane helix</keyword>
<dbReference type="EMBL" id="CM000782">
    <property type="protein sequence ID" value="AQK87424.1"/>
    <property type="molecule type" value="Genomic_DNA"/>
</dbReference>
<dbReference type="EMBL" id="CM000782">
    <property type="protein sequence ID" value="AQK87227.1"/>
    <property type="molecule type" value="Genomic_DNA"/>
</dbReference>
<dbReference type="EMBL" id="CM000782">
    <property type="protein sequence ID" value="AQK87274.1"/>
    <property type="molecule type" value="Genomic_DNA"/>
</dbReference>
<dbReference type="EMBL" id="CM000782">
    <property type="protein sequence ID" value="AQK87238.1"/>
    <property type="molecule type" value="Genomic_DNA"/>
</dbReference>